<protein>
    <recommendedName>
        <fullName evidence="2">Metallo-beta-lactamase domain-containing protein</fullName>
    </recommendedName>
</protein>
<dbReference type="Pfam" id="PF00753">
    <property type="entry name" value="Lactamase_B"/>
    <property type="match status" value="1"/>
</dbReference>
<dbReference type="PANTHER" id="PTHR30619:SF1">
    <property type="entry name" value="RECOMBINATION PROTEIN 2"/>
    <property type="match status" value="1"/>
</dbReference>
<dbReference type="InterPro" id="IPR052159">
    <property type="entry name" value="Competence_DNA_uptake"/>
</dbReference>
<dbReference type="AlphaFoldDB" id="A0A1G2UT44"/>
<dbReference type="CDD" id="cd07731">
    <property type="entry name" value="ComA-like_MBL-fold"/>
    <property type="match status" value="1"/>
</dbReference>
<proteinExistence type="predicted"/>
<dbReference type="EMBL" id="MHWT01000015">
    <property type="protein sequence ID" value="OHB12472.1"/>
    <property type="molecule type" value="Genomic_DNA"/>
</dbReference>
<dbReference type="InterPro" id="IPR036866">
    <property type="entry name" value="RibonucZ/Hydroxyglut_hydro"/>
</dbReference>
<evidence type="ECO:0000259" key="2">
    <source>
        <dbReference type="Pfam" id="PF00753"/>
    </source>
</evidence>
<keyword evidence="1" id="KW-1133">Transmembrane helix</keyword>
<evidence type="ECO:0000256" key="1">
    <source>
        <dbReference type="SAM" id="Phobius"/>
    </source>
</evidence>
<name>A0A1G2UT44_9BACT</name>
<evidence type="ECO:0000313" key="3">
    <source>
        <dbReference type="EMBL" id="OHB12472.1"/>
    </source>
</evidence>
<comment type="caution">
    <text evidence="3">The sequence shown here is derived from an EMBL/GenBank/DDBJ whole genome shotgun (WGS) entry which is preliminary data.</text>
</comment>
<keyword evidence="1" id="KW-0812">Transmembrane</keyword>
<accession>A0A1G2UT44</accession>
<keyword evidence="1" id="KW-0472">Membrane</keyword>
<dbReference type="InterPro" id="IPR035681">
    <property type="entry name" value="ComA-like_MBL"/>
</dbReference>
<evidence type="ECO:0000313" key="4">
    <source>
        <dbReference type="Proteomes" id="UP000176558"/>
    </source>
</evidence>
<feature type="domain" description="Metallo-beta-lactamase" evidence="2">
    <location>
        <begin position="46"/>
        <end position="236"/>
    </location>
</feature>
<dbReference type="PANTHER" id="PTHR30619">
    <property type="entry name" value="DNA INTERNALIZATION/COMPETENCE PROTEIN COMEC/REC2"/>
    <property type="match status" value="1"/>
</dbReference>
<feature type="transmembrane region" description="Helical" evidence="1">
    <location>
        <begin position="12"/>
        <end position="31"/>
    </location>
</feature>
<dbReference type="InterPro" id="IPR001279">
    <property type="entry name" value="Metallo-B-lactamas"/>
</dbReference>
<dbReference type="Proteomes" id="UP000176558">
    <property type="component" value="Unassembled WGS sequence"/>
</dbReference>
<gene>
    <name evidence="3" type="ORF">A3G99_00070</name>
</gene>
<dbReference type="SUPFAM" id="SSF56281">
    <property type="entry name" value="Metallo-hydrolase/oxidoreductase"/>
    <property type="match status" value="1"/>
</dbReference>
<reference evidence="3 4" key="1">
    <citation type="journal article" date="2016" name="Nat. Commun.">
        <title>Thousands of microbial genomes shed light on interconnected biogeochemical processes in an aquifer system.</title>
        <authorList>
            <person name="Anantharaman K."/>
            <person name="Brown C.T."/>
            <person name="Hug L.A."/>
            <person name="Sharon I."/>
            <person name="Castelle C.J."/>
            <person name="Probst A.J."/>
            <person name="Thomas B.C."/>
            <person name="Singh A."/>
            <person name="Wilkins M.J."/>
            <person name="Karaoz U."/>
            <person name="Brodie E.L."/>
            <person name="Williams K.H."/>
            <person name="Hubbard S.S."/>
            <person name="Banfield J.F."/>
        </authorList>
    </citation>
    <scope>NUCLEOTIDE SEQUENCE [LARGE SCALE GENOMIC DNA]</scope>
</reference>
<organism evidence="3 4">
    <name type="scientific">Candidatus Zambryskibacteria bacterium RIFCSPLOWO2_12_FULL_39_23</name>
    <dbReference type="NCBI Taxonomy" id="1802776"/>
    <lineage>
        <taxon>Bacteria</taxon>
        <taxon>Candidatus Zambryskiibacteriota</taxon>
    </lineage>
</organism>
<dbReference type="Gene3D" id="3.60.15.10">
    <property type="entry name" value="Ribonuclease Z/Hydroxyacylglutathione hydrolase-like"/>
    <property type="match status" value="1"/>
</dbReference>
<sequence>MHKFFSHIRAYLRWYVLLLLVISIVILALVISREDRQGILTFVMLDVGQGDALFIESPTGTQVLVDGGPNNNLMKEISHVLPWYDRHVDILIVTNPDRDHYEGFIPFLDKYNTDLVLEPGTTNPNPAYKVLEDKIAIKNIQKIIVSRGERIDLGGGAYLEILFPDRDISGLSPNDGSIVMRLVYGETSVLLQGDSTARMEEYLAGLEGEALKSTILKVGHHGSRTSTSEKYVTAVKPLWAIISSGKDNSYGHPHKETLDTLNRLKVLTYDTCNNGDIVFKSDRKNFVLKNKNPKPTEVGCKE</sequence>